<gene>
    <name evidence="1" type="ORF">EYF80_054302</name>
</gene>
<protein>
    <submittedName>
        <fullName evidence="1">Uncharacterized protein</fullName>
    </submittedName>
</protein>
<reference evidence="1 2" key="1">
    <citation type="submission" date="2019-03" db="EMBL/GenBank/DDBJ databases">
        <title>First draft genome of Liparis tanakae, snailfish: a comprehensive survey of snailfish specific genes.</title>
        <authorList>
            <person name="Kim W."/>
            <person name="Song I."/>
            <person name="Jeong J.-H."/>
            <person name="Kim D."/>
            <person name="Kim S."/>
            <person name="Ryu S."/>
            <person name="Song J.Y."/>
            <person name="Lee S.K."/>
        </authorList>
    </citation>
    <scope>NUCLEOTIDE SEQUENCE [LARGE SCALE GENOMIC DNA]</scope>
    <source>
        <tissue evidence="1">Muscle</tissue>
    </source>
</reference>
<dbReference type="Proteomes" id="UP000314294">
    <property type="component" value="Unassembled WGS sequence"/>
</dbReference>
<dbReference type="EMBL" id="SRLO01001752">
    <property type="protein sequence ID" value="TNN35532.1"/>
    <property type="molecule type" value="Genomic_DNA"/>
</dbReference>
<sequence>MTPRELLTIFGPVELRQVLPTQSKELTTTEFAYPFPPYRDVFCSALPDRRPELDNYLTLILNLALRFGNNGFYSYHVLFSSEVAGHVQQYNLGAYWGTP</sequence>
<name>A0A4Z2F4Y9_9TELE</name>
<evidence type="ECO:0000313" key="1">
    <source>
        <dbReference type="EMBL" id="TNN35532.1"/>
    </source>
</evidence>
<comment type="caution">
    <text evidence="1">The sequence shown here is derived from an EMBL/GenBank/DDBJ whole genome shotgun (WGS) entry which is preliminary data.</text>
</comment>
<evidence type="ECO:0000313" key="2">
    <source>
        <dbReference type="Proteomes" id="UP000314294"/>
    </source>
</evidence>
<accession>A0A4Z2F4Y9</accession>
<organism evidence="1 2">
    <name type="scientific">Liparis tanakae</name>
    <name type="common">Tanaka's snailfish</name>
    <dbReference type="NCBI Taxonomy" id="230148"/>
    <lineage>
        <taxon>Eukaryota</taxon>
        <taxon>Metazoa</taxon>
        <taxon>Chordata</taxon>
        <taxon>Craniata</taxon>
        <taxon>Vertebrata</taxon>
        <taxon>Euteleostomi</taxon>
        <taxon>Actinopterygii</taxon>
        <taxon>Neopterygii</taxon>
        <taxon>Teleostei</taxon>
        <taxon>Neoteleostei</taxon>
        <taxon>Acanthomorphata</taxon>
        <taxon>Eupercaria</taxon>
        <taxon>Perciformes</taxon>
        <taxon>Cottioidei</taxon>
        <taxon>Cottales</taxon>
        <taxon>Liparidae</taxon>
        <taxon>Liparis</taxon>
    </lineage>
</organism>
<dbReference type="AlphaFoldDB" id="A0A4Z2F4Y9"/>
<keyword evidence="2" id="KW-1185">Reference proteome</keyword>
<proteinExistence type="predicted"/>
<dbReference type="OrthoDB" id="8962186at2759"/>